<comment type="caution">
    <text evidence="3">The sequence shown here is derived from an EMBL/GenBank/DDBJ whole genome shotgun (WGS) entry which is preliminary data.</text>
</comment>
<comment type="similarity">
    <text evidence="1">Belongs to the TCP11 family.</text>
</comment>
<dbReference type="Pfam" id="PF05794">
    <property type="entry name" value="Tcp11"/>
    <property type="match status" value="1"/>
</dbReference>
<dbReference type="PANTHER" id="PTHR12832:SF11">
    <property type="entry name" value="LD23868P"/>
    <property type="match status" value="1"/>
</dbReference>
<dbReference type="AlphaFoldDB" id="A0A9P5QAD3"/>
<organism evidence="3 4">
    <name type="scientific">Rhodocollybia butyracea</name>
    <dbReference type="NCBI Taxonomy" id="206335"/>
    <lineage>
        <taxon>Eukaryota</taxon>
        <taxon>Fungi</taxon>
        <taxon>Dikarya</taxon>
        <taxon>Basidiomycota</taxon>
        <taxon>Agaricomycotina</taxon>
        <taxon>Agaricomycetes</taxon>
        <taxon>Agaricomycetidae</taxon>
        <taxon>Agaricales</taxon>
        <taxon>Marasmiineae</taxon>
        <taxon>Omphalotaceae</taxon>
        <taxon>Rhodocollybia</taxon>
    </lineage>
</organism>
<accession>A0A9P5QAD3</accession>
<dbReference type="EMBL" id="JADNRY010000003">
    <property type="protein sequence ID" value="KAF9077647.1"/>
    <property type="molecule type" value="Genomic_DNA"/>
</dbReference>
<dbReference type="InterPro" id="IPR008862">
    <property type="entry name" value="Tcp11"/>
</dbReference>
<evidence type="ECO:0000313" key="3">
    <source>
        <dbReference type="EMBL" id="KAF9077647.1"/>
    </source>
</evidence>
<evidence type="ECO:0000256" key="2">
    <source>
        <dbReference type="SAM" id="MobiDB-lite"/>
    </source>
</evidence>
<dbReference type="GO" id="GO:0010737">
    <property type="term" value="P:protein kinase A signaling"/>
    <property type="evidence" value="ECO:0007669"/>
    <property type="project" value="TreeGrafter"/>
</dbReference>
<feature type="region of interest" description="Disordered" evidence="2">
    <location>
        <begin position="1"/>
        <end position="88"/>
    </location>
</feature>
<dbReference type="OrthoDB" id="276323at2759"/>
<feature type="compositionally biased region" description="Low complexity" evidence="2">
    <location>
        <begin position="560"/>
        <end position="575"/>
    </location>
</feature>
<dbReference type="PANTHER" id="PTHR12832">
    <property type="entry name" value="TESTIS-SPECIFIC PROTEIN PBS13 T-COMPLEX 11"/>
    <property type="match status" value="1"/>
</dbReference>
<protein>
    <submittedName>
        <fullName evidence="3">T-complex protein 11-domain-containing protein</fullName>
    </submittedName>
</protein>
<feature type="compositionally biased region" description="Acidic residues" evidence="2">
    <location>
        <begin position="17"/>
        <end position="28"/>
    </location>
</feature>
<keyword evidence="4" id="KW-1185">Reference proteome</keyword>
<feature type="compositionally biased region" description="Basic residues" evidence="2">
    <location>
        <begin position="40"/>
        <end position="61"/>
    </location>
</feature>
<gene>
    <name evidence="3" type="ORF">BDP27DRAFT_1311402</name>
</gene>
<dbReference type="Proteomes" id="UP000772434">
    <property type="component" value="Unassembled WGS sequence"/>
</dbReference>
<feature type="region of interest" description="Disordered" evidence="2">
    <location>
        <begin position="551"/>
        <end position="575"/>
    </location>
</feature>
<evidence type="ECO:0000256" key="1">
    <source>
        <dbReference type="ARBA" id="ARBA00010954"/>
    </source>
</evidence>
<proteinExistence type="inferred from homology"/>
<reference evidence="3" key="1">
    <citation type="submission" date="2020-11" db="EMBL/GenBank/DDBJ databases">
        <authorList>
            <consortium name="DOE Joint Genome Institute"/>
            <person name="Ahrendt S."/>
            <person name="Riley R."/>
            <person name="Andreopoulos W."/>
            <person name="Labutti K."/>
            <person name="Pangilinan J."/>
            <person name="Ruiz-Duenas F.J."/>
            <person name="Barrasa J.M."/>
            <person name="Sanchez-Garcia M."/>
            <person name="Camarero S."/>
            <person name="Miyauchi S."/>
            <person name="Serrano A."/>
            <person name="Linde D."/>
            <person name="Babiker R."/>
            <person name="Drula E."/>
            <person name="Ayuso-Fernandez I."/>
            <person name="Pacheco R."/>
            <person name="Padilla G."/>
            <person name="Ferreira P."/>
            <person name="Barriuso J."/>
            <person name="Kellner H."/>
            <person name="Castanera R."/>
            <person name="Alfaro M."/>
            <person name="Ramirez L."/>
            <person name="Pisabarro A.G."/>
            <person name="Kuo A."/>
            <person name="Tritt A."/>
            <person name="Lipzen A."/>
            <person name="He G."/>
            <person name="Yan M."/>
            <person name="Ng V."/>
            <person name="Cullen D."/>
            <person name="Martin F."/>
            <person name="Rosso M.-N."/>
            <person name="Henrissat B."/>
            <person name="Hibbett D."/>
            <person name="Martinez A.T."/>
            <person name="Grigoriev I.V."/>
        </authorList>
    </citation>
    <scope>NUCLEOTIDE SEQUENCE</scope>
    <source>
        <strain evidence="3">AH 40177</strain>
    </source>
</reference>
<evidence type="ECO:0000313" key="4">
    <source>
        <dbReference type="Proteomes" id="UP000772434"/>
    </source>
</evidence>
<sequence length="695" mass="77631">MDPPHGLPRKRKQVTDDAQDVECTVVDDGETHVPNVPRCSHSKRPRLHRHPRSRLGKKSRSSVRPPPVDRFGNDIEDHGIVNNTEPGPLTGSLLNLRRRTPPIVTIDPSAVLDLPVPIDVAMTLVPPTHPYVTRNTLKELDLDVILRSPQLRHDLLFDHGLQFRPTCNRRKKQLSQAYWNALTREIESGCTCFSIDRRAAPTAACICSQIPDIPSNPIVGYCLASQVMTVRMPSRLRPLLSEFLEVLLLVIQPLQSVSGMYVNPDLFRAQMEEHSTQANYIRSIFDPALIEQELKHDVFDLASLLRVIGSTLKGHCAPMRDHAVEEMVRAAETCKPGGRGTKADAVNAVRACLDILEVMKLDIANHQLQSLRVSISRTAAVYELQNFKTKSTTWPFTQQWLNSNNIDFRSIGRNRQIYIGVLKGMTDLVFHPPPETGPTSLTDYPETTYLDQARLRSLSKDVGDLAVSYMLLLLFRQLIYSSDWEDTCSRAPQVRVDDATLLKIKNEILVIHSATLGNMLRTPEPRTTSQLGGFKDNLVLHIVKRAQDLRRPTLHKTQAPSTLSPTSDCSSCSPSPSPSPSSVLPMCTFGSPPDVRIVNIAQRWVVENINTASPLCSVIMDRLHEVVFAGVVAQAYPGRQYTTSQLFSSAIESPSLLRQGGQSYTIRTLTDKISRVAIMHLNVYLPIYEDGLLET</sequence>
<name>A0A9P5QAD3_9AGAR</name>